<name>A0ABS9Y8H3_9ACTN</name>
<comment type="caution">
    <text evidence="2">The sequence shown here is derived from an EMBL/GenBank/DDBJ whole genome shotgun (WGS) entry which is preliminary data.</text>
</comment>
<dbReference type="RefSeq" id="WP_242766789.1">
    <property type="nucleotide sequence ID" value="NZ_JALDAY010000006.1"/>
</dbReference>
<evidence type="ECO:0000259" key="1">
    <source>
        <dbReference type="Pfam" id="PF13924"/>
    </source>
</evidence>
<evidence type="ECO:0000313" key="3">
    <source>
        <dbReference type="Proteomes" id="UP001165269"/>
    </source>
</evidence>
<feature type="domain" description="Lipocalin-like" evidence="1">
    <location>
        <begin position="15"/>
        <end position="131"/>
    </location>
</feature>
<accession>A0ABS9Y8H3</accession>
<evidence type="ECO:0000313" key="2">
    <source>
        <dbReference type="EMBL" id="MCI3273533.1"/>
    </source>
</evidence>
<dbReference type="EMBL" id="JALDAY010000006">
    <property type="protein sequence ID" value="MCI3273533.1"/>
    <property type="molecule type" value="Genomic_DNA"/>
</dbReference>
<sequence length="153" mass="17318">MITDEADRVRSALLGAWRLVTWQSVDTAGSVSYPLGEDAVGQLMYTATGHVSAQLVRARMPRFASDDWRRATAEERAAAWPGYFGYFGTFTLDTDADTVIHHIESSWFPNLVGTRQVRHYRFEDGRLVLDADTSWGQVRIIWEKLPRTSRGVP</sequence>
<protein>
    <submittedName>
        <fullName evidence="2">Lipocalin-like domain-containing protein</fullName>
    </submittedName>
</protein>
<dbReference type="InterPro" id="IPR024311">
    <property type="entry name" value="Lipocalin-like"/>
</dbReference>
<organism evidence="2 3">
    <name type="scientific">Streptomyces cylindrosporus</name>
    <dbReference type="NCBI Taxonomy" id="2927583"/>
    <lineage>
        <taxon>Bacteria</taxon>
        <taxon>Bacillati</taxon>
        <taxon>Actinomycetota</taxon>
        <taxon>Actinomycetes</taxon>
        <taxon>Kitasatosporales</taxon>
        <taxon>Streptomycetaceae</taxon>
        <taxon>Streptomyces</taxon>
    </lineage>
</organism>
<reference evidence="2" key="1">
    <citation type="submission" date="2022-03" db="EMBL/GenBank/DDBJ databases">
        <title>Streptomyces 7R015 and 7R016 isolated from Barleria lupulina in Thailand.</title>
        <authorList>
            <person name="Kanchanasin P."/>
            <person name="Phongsopitanun W."/>
            <person name="Tanasupawat S."/>
        </authorList>
    </citation>
    <scope>NUCLEOTIDE SEQUENCE</scope>
    <source>
        <strain evidence="2">7R015</strain>
    </source>
</reference>
<dbReference type="Proteomes" id="UP001165269">
    <property type="component" value="Unassembled WGS sequence"/>
</dbReference>
<keyword evidence="3" id="KW-1185">Reference proteome</keyword>
<dbReference type="Pfam" id="PF13924">
    <property type="entry name" value="Lipocalin_5"/>
    <property type="match status" value="1"/>
</dbReference>
<gene>
    <name evidence="2" type="ORF">MQP27_20775</name>
</gene>
<proteinExistence type="predicted"/>